<keyword evidence="7" id="KW-0175">Coiled coil</keyword>
<evidence type="ECO:0000256" key="5">
    <source>
        <dbReference type="ARBA" id="ARBA00023136"/>
    </source>
</evidence>
<dbReference type="PANTHER" id="PTHR12812">
    <property type="entry name" value="HEPARAN SULFATE 6-O-SULFOTRANSFERASE 3"/>
    <property type="match status" value="1"/>
</dbReference>
<keyword evidence="4" id="KW-1133">Transmembrane helix</keyword>
<evidence type="ECO:0000256" key="7">
    <source>
        <dbReference type="SAM" id="Coils"/>
    </source>
</evidence>
<keyword evidence="2 8" id="KW-0808">Transferase</keyword>
<dbReference type="InterPro" id="IPR010635">
    <property type="entry name" value="Heparan_SO4-6-sulfoTrfase"/>
</dbReference>
<keyword evidence="9" id="KW-1185">Reference proteome</keyword>
<dbReference type="Proteomes" id="UP000309561">
    <property type="component" value="Unassembled WGS sequence"/>
</dbReference>
<feature type="coiled-coil region" evidence="7">
    <location>
        <begin position="229"/>
        <end position="278"/>
    </location>
</feature>
<dbReference type="Pfam" id="PF03567">
    <property type="entry name" value="Sulfotransfer_2"/>
    <property type="match status" value="1"/>
</dbReference>
<dbReference type="InterPro" id="IPR027417">
    <property type="entry name" value="P-loop_NTPase"/>
</dbReference>
<name>A0A4U2Z8U4_9BACT</name>
<proteinExistence type="predicted"/>
<evidence type="ECO:0000256" key="2">
    <source>
        <dbReference type="ARBA" id="ARBA00022679"/>
    </source>
</evidence>
<keyword evidence="6" id="KW-0325">Glycoprotein</keyword>
<dbReference type="GO" id="GO:0016020">
    <property type="term" value="C:membrane"/>
    <property type="evidence" value="ECO:0007669"/>
    <property type="project" value="UniProtKB-SubCell"/>
</dbReference>
<dbReference type="RefSeq" id="WP_137012808.1">
    <property type="nucleotide sequence ID" value="NZ_SZPX01000003.1"/>
</dbReference>
<evidence type="ECO:0000256" key="3">
    <source>
        <dbReference type="ARBA" id="ARBA00022692"/>
    </source>
</evidence>
<dbReference type="EMBL" id="SZPX01000003">
    <property type="protein sequence ID" value="TKI69920.1"/>
    <property type="molecule type" value="Genomic_DNA"/>
</dbReference>
<evidence type="ECO:0000313" key="9">
    <source>
        <dbReference type="Proteomes" id="UP000309561"/>
    </source>
</evidence>
<dbReference type="AlphaFoldDB" id="A0A4U2Z8U4"/>
<gene>
    <name evidence="8" type="ORF">FCU45_04730</name>
</gene>
<dbReference type="GO" id="GO:0017095">
    <property type="term" value="F:heparan sulfate 6-sulfotransferase activity"/>
    <property type="evidence" value="ECO:0007669"/>
    <property type="project" value="TreeGrafter"/>
</dbReference>
<accession>A0A4U2Z8U4</accession>
<evidence type="ECO:0000313" key="8">
    <source>
        <dbReference type="EMBL" id="TKI69920.1"/>
    </source>
</evidence>
<reference evidence="8 9" key="1">
    <citation type="submission" date="2019-04" db="EMBL/GenBank/DDBJ databases">
        <title>Sulfurimonas crateris sp. nov. a facultative anaerobic sulfur-oxidizing chemolithautotrophic bacterium isolated from a terrestrial mud vulcano.</title>
        <authorList>
            <person name="Ratnikova N.M."/>
            <person name="Slobodkin A.I."/>
            <person name="Merkel A.Y."/>
            <person name="Novikov A."/>
            <person name="Bonch-Osmolovskaya E.A."/>
            <person name="Slobodkina G.B."/>
        </authorList>
    </citation>
    <scope>NUCLEOTIDE SEQUENCE [LARGE SCALE GENOMIC DNA]</scope>
    <source>
        <strain evidence="8 9">SN118</strain>
    </source>
</reference>
<evidence type="ECO:0000256" key="1">
    <source>
        <dbReference type="ARBA" id="ARBA00004167"/>
    </source>
</evidence>
<dbReference type="PANTHER" id="PTHR12812:SF0">
    <property type="entry name" value="HEPARAN-SULFATE 6-O-SULFOTRANSFERASE"/>
    <property type="match status" value="1"/>
</dbReference>
<sequence>MFNFFKKQTVSGKRDVILHSHIFKNAGTTFDHTLEKNFAKNFVDHREDRDLVEGKQDYLNSFLDKNSTINAFSSHSIHFKAQNNERYNFHQIYFLRHPIERIKSVYTFERQQPAEISLGAKMAKELDMNEYIRWRMRDDVAATIRNCHTVFLSGLGPNPNKIDEKYKVAKKNIFEIPLIGIVDRYDESMVVFEEYLREHFPNIDLSYVRKNVTDTSKELSVDEKSDKLLQQIDEDLQQLVLEKNAYDLELYKLGNDLLDEKIARIENFESKLNNFKKRRLD</sequence>
<keyword evidence="3" id="KW-0812">Transmembrane</keyword>
<protein>
    <submittedName>
        <fullName evidence="8">Sulfotransferase family protein</fullName>
    </submittedName>
</protein>
<evidence type="ECO:0000256" key="6">
    <source>
        <dbReference type="ARBA" id="ARBA00023180"/>
    </source>
</evidence>
<dbReference type="Gene3D" id="3.40.50.300">
    <property type="entry name" value="P-loop containing nucleotide triphosphate hydrolases"/>
    <property type="match status" value="1"/>
</dbReference>
<evidence type="ECO:0000256" key="4">
    <source>
        <dbReference type="ARBA" id="ARBA00022989"/>
    </source>
</evidence>
<dbReference type="InterPro" id="IPR005331">
    <property type="entry name" value="Sulfotransferase"/>
</dbReference>
<comment type="caution">
    <text evidence="8">The sequence shown here is derived from an EMBL/GenBank/DDBJ whole genome shotgun (WGS) entry which is preliminary data.</text>
</comment>
<dbReference type="OrthoDB" id="5734415at2"/>
<keyword evidence="5" id="KW-0472">Membrane</keyword>
<organism evidence="8 9">
    <name type="scientific">Sulfurimonas crateris</name>
    <dbReference type="NCBI Taxonomy" id="2574727"/>
    <lineage>
        <taxon>Bacteria</taxon>
        <taxon>Pseudomonadati</taxon>
        <taxon>Campylobacterota</taxon>
        <taxon>Epsilonproteobacteria</taxon>
        <taxon>Campylobacterales</taxon>
        <taxon>Sulfurimonadaceae</taxon>
        <taxon>Sulfurimonas</taxon>
    </lineage>
</organism>
<comment type="subcellular location">
    <subcellularLocation>
        <location evidence="1">Membrane</location>
        <topology evidence="1">Single-pass membrane protein</topology>
    </subcellularLocation>
</comment>